<evidence type="ECO:0000256" key="1">
    <source>
        <dbReference type="SAM" id="MobiDB-lite"/>
    </source>
</evidence>
<reference evidence="2 3" key="1">
    <citation type="submission" date="2021-08" db="EMBL/GenBank/DDBJ databases">
        <authorList>
            <person name="Tuo L."/>
        </authorList>
    </citation>
    <scope>NUCLEOTIDE SEQUENCE [LARGE SCALE GENOMIC DNA]</scope>
    <source>
        <strain evidence="2 3">JCM 31229</strain>
    </source>
</reference>
<dbReference type="InterPro" id="IPR021322">
    <property type="entry name" value="DUF2924"/>
</dbReference>
<accession>A0ABS7PWL7</accession>
<keyword evidence="3" id="KW-1185">Reference proteome</keyword>
<dbReference type="Proteomes" id="UP000706039">
    <property type="component" value="Unassembled WGS sequence"/>
</dbReference>
<sequence length="87" mass="9489">MPVSLDAQLAALVTLSLAQLRIRWTEVCDGPVPRVSAGLLRLAIAYALQEKVHGGLSRRTSQRLERCCQSDANRSPPGGIRPMRLPV</sequence>
<organism evidence="2 3">
    <name type="scientific">Sphingomonas colocasiae</name>
    <dbReference type="NCBI Taxonomy" id="1848973"/>
    <lineage>
        <taxon>Bacteria</taxon>
        <taxon>Pseudomonadati</taxon>
        <taxon>Pseudomonadota</taxon>
        <taxon>Alphaproteobacteria</taxon>
        <taxon>Sphingomonadales</taxon>
        <taxon>Sphingomonadaceae</taxon>
        <taxon>Sphingomonas</taxon>
    </lineage>
</organism>
<dbReference type="Pfam" id="PF11149">
    <property type="entry name" value="DUF2924"/>
    <property type="match status" value="1"/>
</dbReference>
<dbReference type="EMBL" id="JAINVV010000012">
    <property type="protein sequence ID" value="MBY8825541.1"/>
    <property type="molecule type" value="Genomic_DNA"/>
</dbReference>
<feature type="region of interest" description="Disordered" evidence="1">
    <location>
        <begin position="63"/>
        <end position="87"/>
    </location>
</feature>
<gene>
    <name evidence="2" type="ORF">K7G82_24785</name>
</gene>
<dbReference type="RefSeq" id="WP_222992641.1">
    <property type="nucleotide sequence ID" value="NZ_JAINVV010000012.1"/>
</dbReference>
<evidence type="ECO:0000313" key="2">
    <source>
        <dbReference type="EMBL" id="MBY8825541.1"/>
    </source>
</evidence>
<comment type="caution">
    <text evidence="2">The sequence shown here is derived from an EMBL/GenBank/DDBJ whole genome shotgun (WGS) entry which is preliminary data.</text>
</comment>
<name>A0ABS7PWL7_9SPHN</name>
<protein>
    <submittedName>
        <fullName evidence="2">DUF2924 domain-containing protein</fullName>
    </submittedName>
</protein>
<proteinExistence type="predicted"/>
<evidence type="ECO:0000313" key="3">
    <source>
        <dbReference type="Proteomes" id="UP000706039"/>
    </source>
</evidence>